<organism evidence="3 4">
    <name type="scientific">Serratia sp. (strain ATCC 39006)</name>
    <name type="common">Prodigiosinella confusarubida</name>
    <dbReference type="NCBI Taxonomy" id="104623"/>
    <lineage>
        <taxon>Bacteria</taxon>
        <taxon>Pseudomonadati</taxon>
        <taxon>Pseudomonadota</taxon>
        <taxon>Gammaproteobacteria</taxon>
        <taxon>Enterobacterales</taxon>
        <taxon>Pectobacteriaceae</taxon>
        <taxon>Prodigiosinella</taxon>
    </lineage>
</organism>
<sequence length="133" mass="15139">MKALLSPVTAGKLRLERRVVMVPTTRMRTVQGGIPGELMVEYYRQRASQGGLLIAEATAISPYANAYEYAPVIFNDEQQAGWLAGWQRLVEAVSNILAFTLFIFNMVKEKIIRHPPVKPSRQTNRHHNMQQMK</sequence>
<dbReference type="InterPro" id="IPR045247">
    <property type="entry name" value="Oye-like"/>
</dbReference>
<dbReference type="KEGG" id="sera:Ser39006_004340"/>
<dbReference type="InterPro" id="IPR013785">
    <property type="entry name" value="Aldolase_TIM"/>
</dbReference>
<dbReference type="Proteomes" id="UP000017700">
    <property type="component" value="Chromosome"/>
</dbReference>
<reference evidence="2 5" key="3">
    <citation type="submission" date="2017-11" db="EMBL/GenBank/DDBJ databases">
        <title>Complete genome sequence of Serratia sp. ATCC 39006 LacA.</title>
        <authorList>
            <person name="Hampton H.G."/>
            <person name="Jackson S.A."/>
            <person name="Jauregui R."/>
            <person name="Poulter G.T.M."/>
            <person name="Salmond G.P.C."/>
            <person name="Fineran P.C."/>
        </authorList>
    </citation>
    <scope>NUCLEOTIDE SEQUENCE [LARGE SCALE GENOMIC DNA]</scope>
    <source>
        <strain evidence="2 5">ATCC 39006</strain>
    </source>
</reference>
<dbReference type="RefSeq" id="WP_021013422.1">
    <property type="nucleotide sequence ID" value="NZ_CP025084.1"/>
</dbReference>
<dbReference type="PANTHER" id="PTHR22893">
    <property type="entry name" value="NADH OXIDOREDUCTASE-RELATED"/>
    <property type="match status" value="1"/>
</dbReference>
<reference evidence="3" key="4">
    <citation type="submission" date="2017-11" db="EMBL/GenBank/DDBJ databases">
        <title>Complete genome sequence of Serratia sp. ATCC 39006.</title>
        <authorList>
            <person name="Hampton H.G."/>
            <person name="Jackson S.A."/>
            <person name="Jauregui R."/>
            <person name="Poulter G.T.M."/>
            <person name="Salmond G.P.C."/>
            <person name="Fineran P.C."/>
        </authorList>
    </citation>
    <scope>NUCLEOTIDE SEQUENCE</scope>
    <source>
        <strain evidence="3">ATCC 39006</strain>
    </source>
</reference>
<evidence type="ECO:0000313" key="5">
    <source>
        <dbReference type="Proteomes" id="UP000233778"/>
    </source>
</evidence>
<keyword evidence="4" id="KW-1185">Reference proteome</keyword>
<evidence type="ECO:0000313" key="2">
    <source>
        <dbReference type="EMBL" id="AUG99113.1"/>
    </source>
</evidence>
<protein>
    <recommendedName>
        <fullName evidence="1">NADH:flavin oxidoreductase/NADH oxidase N-terminal domain-containing protein</fullName>
    </recommendedName>
</protein>
<evidence type="ECO:0000259" key="1">
    <source>
        <dbReference type="Pfam" id="PF00724"/>
    </source>
</evidence>
<dbReference type="Pfam" id="PF00724">
    <property type="entry name" value="Oxidored_FMN"/>
    <property type="match status" value="1"/>
</dbReference>
<feature type="domain" description="NADH:flavin oxidoreductase/NADH oxidase N-terminal" evidence="1">
    <location>
        <begin position="4"/>
        <end position="96"/>
    </location>
</feature>
<dbReference type="OrthoDB" id="8523426at2"/>
<dbReference type="AlphaFoldDB" id="A0A2I5TFU9"/>
<dbReference type="GO" id="GO:0010181">
    <property type="term" value="F:FMN binding"/>
    <property type="evidence" value="ECO:0007669"/>
    <property type="project" value="InterPro"/>
</dbReference>
<dbReference type="Proteomes" id="UP000233778">
    <property type="component" value="Chromosome"/>
</dbReference>
<dbReference type="GO" id="GO:0016491">
    <property type="term" value="F:oxidoreductase activity"/>
    <property type="evidence" value="ECO:0007669"/>
    <property type="project" value="InterPro"/>
</dbReference>
<gene>
    <name evidence="2" type="ORF">CWC46_04340</name>
    <name evidence="3" type="ORF">Ser39006_004340</name>
</gene>
<dbReference type="Gene3D" id="3.20.20.70">
    <property type="entry name" value="Aldolase class I"/>
    <property type="match status" value="1"/>
</dbReference>
<evidence type="ECO:0000313" key="3">
    <source>
        <dbReference type="EMBL" id="AUH03429.1"/>
    </source>
</evidence>
<reference evidence="3" key="2">
    <citation type="submission" date="2013-09" db="EMBL/GenBank/DDBJ databases">
        <authorList>
            <person name="Wang G."/>
            <person name="Yang Y."/>
            <person name="Su Y."/>
        </authorList>
    </citation>
    <scope>NUCLEOTIDE SEQUENCE</scope>
    <source>
        <strain evidence="3">ATCC 39006</strain>
    </source>
</reference>
<proteinExistence type="predicted"/>
<dbReference type="PANTHER" id="PTHR22893:SF91">
    <property type="entry name" value="NADPH DEHYDROGENASE 2-RELATED"/>
    <property type="match status" value="1"/>
</dbReference>
<dbReference type="InterPro" id="IPR001155">
    <property type="entry name" value="OxRdtase_FMN_N"/>
</dbReference>
<evidence type="ECO:0000313" key="4">
    <source>
        <dbReference type="Proteomes" id="UP000017700"/>
    </source>
</evidence>
<dbReference type="STRING" id="104623.Ser39006_00145"/>
<reference evidence="3 4" key="1">
    <citation type="journal article" date="2013" name="Genome Announc.">
        <title>Draft genome sequence of Serratia sp. strain ATCC 39006, a model bacterium for analysis of the biosynthesis and regulation of prodigiosin, a carbapenem, and gas vesicles.</title>
        <authorList>
            <person name="Fineran P.C."/>
            <person name="Iglesias Cans M.C."/>
            <person name="Ramsay J.P."/>
            <person name="Wilf N.M."/>
            <person name="Cossyleon D."/>
            <person name="McNeil M.B."/>
            <person name="Williamson N.R."/>
            <person name="Monson R.E."/>
            <person name="Becher S.A."/>
            <person name="Stanton J.A."/>
            <person name="Brugger K."/>
            <person name="Brown S.D."/>
            <person name="Salmond G.P."/>
        </authorList>
    </citation>
    <scope>NUCLEOTIDE SEQUENCE [LARGE SCALE GENOMIC DNA]</scope>
    <source>
        <strain evidence="3">ATCC 39006</strain>
        <strain evidence="4">ATCC 39006 / SC 11482</strain>
    </source>
</reference>
<dbReference type="EMBL" id="CP025085">
    <property type="protein sequence ID" value="AUG99113.1"/>
    <property type="molecule type" value="Genomic_DNA"/>
</dbReference>
<name>A0A2I5TFU9_SERS3</name>
<dbReference type="KEGG" id="serq:CWC46_04340"/>
<accession>A0A2I5TFU9</accession>
<dbReference type="SUPFAM" id="SSF51395">
    <property type="entry name" value="FMN-linked oxidoreductases"/>
    <property type="match status" value="1"/>
</dbReference>
<dbReference type="EMBL" id="CP025084">
    <property type="protein sequence ID" value="AUH03429.1"/>
    <property type="molecule type" value="Genomic_DNA"/>
</dbReference>